<evidence type="ECO:0000313" key="2">
    <source>
        <dbReference type="EMBL" id="EJT52255.1"/>
    </source>
</evidence>
<dbReference type="GO" id="GO:0005739">
    <property type="term" value="C:mitochondrion"/>
    <property type="evidence" value="ECO:0007669"/>
    <property type="project" value="TreeGrafter"/>
</dbReference>
<dbReference type="EMBL" id="ALBS01000030">
    <property type="protein sequence ID" value="EJT52255.1"/>
    <property type="molecule type" value="Genomic_DNA"/>
</dbReference>
<dbReference type="PANTHER" id="PTHR11803">
    <property type="entry name" value="2-IMINOBUTANOATE/2-IMINOPROPANOATE DEAMINASE RIDA"/>
    <property type="match status" value="1"/>
</dbReference>
<gene>
    <name evidence="2" type="ORF">A1Q1_05465</name>
</gene>
<dbReference type="AlphaFoldDB" id="J4UK71"/>
<dbReference type="Gene3D" id="3.30.1330.40">
    <property type="entry name" value="RutC-like"/>
    <property type="match status" value="1"/>
</dbReference>
<dbReference type="GeneID" id="25988977"/>
<reference evidence="2 3" key="1">
    <citation type="journal article" date="2012" name="Eukaryot. Cell">
        <title>Draft genome sequence of CBS 2479, the standard type strain of Trichosporon asahii.</title>
        <authorList>
            <person name="Yang R.Y."/>
            <person name="Li H.T."/>
            <person name="Zhu H."/>
            <person name="Zhou G.P."/>
            <person name="Wang M."/>
            <person name="Wang L."/>
        </authorList>
    </citation>
    <scope>NUCLEOTIDE SEQUENCE [LARGE SCALE GENOMIC DNA]</scope>
    <source>
        <strain evidence="3">ATCC 90039 / CBS 2479 / JCM 2466 / KCTC 7840 / NCYC 2677 / UAMH 7654</strain>
    </source>
</reference>
<dbReference type="GO" id="GO:0019239">
    <property type="term" value="F:deaminase activity"/>
    <property type="evidence" value="ECO:0007669"/>
    <property type="project" value="TreeGrafter"/>
</dbReference>
<dbReference type="CDD" id="cd00448">
    <property type="entry name" value="YjgF_YER057c_UK114_family"/>
    <property type="match status" value="1"/>
</dbReference>
<dbReference type="InterPro" id="IPR006175">
    <property type="entry name" value="YjgF/YER057c/UK114"/>
</dbReference>
<dbReference type="KEGG" id="tasa:A1Q1_05465"/>
<dbReference type="HOGENOM" id="CLU_100715_7_3_1"/>
<proteinExistence type="inferred from homology"/>
<organism evidence="2 3">
    <name type="scientific">Trichosporon asahii var. asahii (strain ATCC 90039 / CBS 2479 / JCM 2466 / KCTC 7840 / NBRC 103889/ NCYC 2677 / UAMH 7654)</name>
    <name type="common">Yeast</name>
    <dbReference type="NCBI Taxonomy" id="1186058"/>
    <lineage>
        <taxon>Eukaryota</taxon>
        <taxon>Fungi</taxon>
        <taxon>Dikarya</taxon>
        <taxon>Basidiomycota</taxon>
        <taxon>Agaricomycotina</taxon>
        <taxon>Tremellomycetes</taxon>
        <taxon>Trichosporonales</taxon>
        <taxon>Trichosporonaceae</taxon>
        <taxon>Trichosporon</taxon>
    </lineage>
</organism>
<protein>
    <submittedName>
        <fullName evidence="2">Uncharacterized protein</fullName>
    </submittedName>
</protein>
<dbReference type="PANTHER" id="PTHR11803:SF58">
    <property type="entry name" value="PROTEIN HMF1-RELATED"/>
    <property type="match status" value="1"/>
</dbReference>
<dbReference type="Pfam" id="PF01042">
    <property type="entry name" value="Ribonuc_L-PSP"/>
    <property type="match status" value="1"/>
</dbReference>
<dbReference type="VEuPathDB" id="FungiDB:A1Q1_05465"/>
<dbReference type="OrthoDB" id="2584499at2759"/>
<comment type="caution">
    <text evidence="2">The sequence shown here is derived from an EMBL/GenBank/DDBJ whole genome shotgun (WGS) entry which is preliminary data.</text>
</comment>
<dbReference type="RefSeq" id="XP_014183578.1">
    <property type="nucleotide sequence ID" value="XM_014328103.1"/>
</dbReference>
<dbReference type="SUPFAM" id="SSF55298">
    <property type="entry name" value="YjgF-like"/>
    <property type="match status" value="1"/>
</dbReference>
<dbReference type="InterPro" id="IPR035959">
    <property type="entry name" value="RutC-like_sf"/>
</dbReference>
<dbReference type="Proteomes" id="UP000002748">
    <property type="component" value="Unassembled WGS sequence"/>
</dbReference>
<comment type="similarity">
    <text evidence="1">Belongs to the RutC family.</text>
</comment>
<accession>J4UK71</accession>
<dbReference type="GO" id="GO:0005829">
    <property type="term" value="C:cytosol"/>
    <property type="evidence" value="ECO:0007669"/>
    <property type="project" value="TreeGrafter"/>
</dbReference>
<sequence>MAVTLARTTITGIAPSRAPKTVGPYVHATVHENTIYSTCILPIDPKSGQLVGDTAEERFRRIYQNLSVVLEEAGSSPQRILKQTLYLTDLADFDAFNKLTVEFLGDHRPARATVKVLGLPLEAPCGLEVIAARN</sequence>
<name>J4UK71_TRIAS</name>
<evidence type="ECO:0000256" key="1">
    <source>
        <dbReference type="ARBA" id="ARBA00010552"/>
    </source>
</evidence>
<evidence type="ECO:0000313" key="3">
    <source>
        <dbReference type="Proteomes" id="UP000002748"/>
    </source>
</evidence>